<feature type="compositionally biased region" description="Polar residues" evidence="2">
    <location>
        <begin position="315"/>
        <end position="330"/>
    </location>
</feature>
<dbReference type="InterPro" id="IPR011011">
    <property type="entry name" value="Znf_FYVE_PHD"/>
</dbReference>
<evidence type="ECO:0000256" key="2">
    <source>
        <dbReference type="SAM" id="MobiDB-lite"/>
    </source>
</evidence>
<evidence type="ECO:0008006" key="7">
    <source>
        <dbReference type="Google" id="ProtNLM"/>
    </source>
</evidence>
<feature type="region of interest" description="Disordered" evidence="2">
    <location>
        <begin position="648"/>
        <end position="782"/>
    </location>
</feature>
<accession>A0A418ALH1</accession>
<feature type="domain" description="START" evidence="4">
    <location>
        <begin position="436"/>
        <end position="521"/>
    </location>
</feature>
<gene>
    <name evidence="5" type="ORF">DYB32_008249</name>
</gene>
<dbReference type="SUPFAM" id="SSF55961">
    <property type="entry name" value="Bet v1-like"/>
    <property type="match status" value="1"/>
</dbReference>
<dbReference type="Proteomes" id="UP000285060">
    <property type="component" value="Unassembled WGS sequence"/>
</dbReference>
<sequence>MHKPEARAFAETLSDEDVEYLKQVARKTCARVASASRMDASSSVTWEPIGHKDGVDIYIGEANEASESRKVKTTSSMRKYLCGVTYVPASIDDVVDIFHSKPALQKMKNDGSKILNTKTLYKIRKRTSSAPRHCISLKWMRLGSTIKEMDDRDFVFLEVHTFESREMNANLTNLMLKSRVMIAGSIREHFQARQDELNESHEEQDAVPCPLCRDYLASTPCITCDHVVCMNCCQLVDAENSVCTVCIMNGKVDQIMTNQANDCDSFSDKSIGGINDASILLPPSSSNTKQFSSTTKPAIVLATLPDLDEDEDVESSTSTDQQRLSSEDNNQGVEGYTLKLQPPGFFAQLLVAPHSSARRRREDIDTVKFMCCVTTVFAPLDDVIDVLHGSTRGSVLASDIKTNLNSDVLVKSTLKTFKYIDRLKIRLQWMVLKSASPYIPMRDFVYLECQNNIRVGGRAGWASNMHSIALPDFPAFAESHNIIRGSFYRTGYVVTETTTPGELRVIHMMQADFKGTGMPVQVSDTIMQGRVSNIVYLHEYFRKLELIDRMVAVSDGSGGKLSSNNAKHCAHCCKKFSLLGKKHACRLSCSHTLDFELHVPGFKDIRVCSICNVGDNDLMQSILTEGTRHGTIEITGLTKPWTVPVLMLPGTESKDRPPSMQNPPPLRRVGATPRDSDILGDATSVSPRSGSSFKRRQPPPPTPPMRFSSTIGFRSTSTSIIHEEDEDVEPLPLPRIPHLDGPRQSNGNSASKPRGPSLTKDWLGRDISNSNMPSPSHDVLLAPRGDAPGLDWLDPLDSFRSSVASGLHATLHSQCARSTDDLLRESLETREV</sequence>
<evidence type="ECO:0000313" key="6">
    <source>
        <dbReference type="Proteomes" id="UP000285060"/>
    </source>
</evidence>
<evidence type="ECO:0000259" key="4">
    <source>
        <dbReference type="PROSITE" id="PS50848"/>
    </source>
</evidence>
<protein>
    <recommendedName>
        <fullName evidence="7">START domain-containing protein</fullName>
    </recommendedName>
</protein>
<dbReference type="AlphaFoldDB" id="A0A418ALH1"/>
<dbReference type="EMBL" id="QUSY01001264">
    <property type="protein sequence ID" value="RHY25539.1"/>
    <property type="molecule type" value="Genomic_DNA"/>
</dbReference>
<dbReference type="GO" id="GO:0008270">
    <property type="term" value="F:zinc ion binding"/>
    <property type="evidence" value="ECO:0007669"/>
    <property type="project" value="UniProtKB-KW"/>
</dbReference>
<evidence type="ECO:0000256" key="1">
    <source>
        <dbReference type="PROSITE-ProRule" id="PRU00175"/>
    </source>
</evidence>
<keyword evidence="1" id="KW-0863">Zinc-finger</keyword>
<dbReference type="VEuPathDB" id="FungiDB:H310_04396"/>
<dbReference type="GO" id="GO:0008289">
    <property type="term" value="F:lipid binding"/>
    <property type="evidence" value="ECO:0007669"/>
    <property type="project" value="InterPro"/>
</dbReference>
<keyword evidence="6" id="KW-1185">Reference proteome</keyword>
<dbReference type="PROSITE" id="PS50089">
    <property type="entry name" value="ZF_RING_2"/>
    <property type="match status" value="1"/>
</dbReference>
<feature type="domain" description="RING-type" evidence="3">
    <location>
        <begin position="209"/>
        <end position="246"/>
    </location>
</feature>
<dbReference type="SUPFAM" id="SSF57903">
    <property type="entry name" value="FYVE/PHD zinc finger"/>
    <property type="match status" value="1"/>
</dbReference>
<dbReference type="PANTHER" id="PTHR13510:SF44">
    <property type="entry name" value="RABENOSYN-5"/>
    <property type="match status" value="1"/>
</dbReference>
<evidence type="ECO:0000313" key="5">
    <source>
        <dbReference type="EMBL" id="RHY25539.1"/>
    </source>
</evidence>
<reference evidence="5 6" key="1">
    <citation type="submission" date="2018-08" db="EMBL/GenBank/DDBJ databases">
        <title>Aphanomyces genome sequencing and annotation.</title>
        <authorList>
            <person name="Minardi D."/>
            <person name="Oidtmann B."/>
            <person name="Van Der Giezen M."/>
            <person name="Studholme D.J."/>
        </authorList>
    </citation>
    <scope>NUCLEOTIDE SEQUENCE [LARGE SCALE GENOMIC DNA]</scope>
    <source>
        <strain evidence="5 6">NJM0002</strain>
    </source>
</reference>
<organism evidence="5 6">
    <name type="scientific">Aphanomyces invadans</name>
    <dbReference type="NCBI Taxonomy" id="157072"/>
    <lineage>
        <taxon>Eukaryota</taxon>
        <taxon>Sar</taxon>
        <taxon>Stramenopiles</taxon>
        <taxon>Oomycota</taxon>
        <taxon>Saprolegniomycetes</taxon>
        <taxon>Saprolegniales</taxon>
        <taxon>Verrucalvaceae</taxon>
        <taxon>Aphanomyces</taxon>
    </lineage>
</organism>
<proteinExistence type="predicted"/>
<dbReference type="VEuPathDB" id="FungiDB:H310_04395"/>
<dbReference type="CDD" id="cd16449">
    <property type="entry name" value="RING-HC"/>
    <property type="match status" value="1"/>
</dbReference>
<dbReference type="InterPro" id="IPR023393">
    <property type="entry name" value="START-like_dom_sf"/>
</dbReference>
<keyword evidence="1" id="KW-0479">Metal-binding</keyword>
<feature type="compositionally biased region" description="Polar residues" evidence="2">
    <location>
        <begin position="683"/>
        <end position="692"/>
    </location>
</feature>
<dbReference type="InterPro" id="IPR052727">
    <property type="entry name" value="Rab4/Rab5_effector"/>
</dbReference>
<dbReference type="PROSITE" id="PS50848">
    <property type="entry name" value="START"/>
    <property type="match status" value="1"/>
</dbReference>
<dbReference type="Gene3D" id="3.30.530.20">
    <property type="match status" value="2"/>
</dbReference>
<comment type="caution">
    <text evidence="5">The sequence shown here is derived from an EMBL/GenBank/DDBJ whole genome shotgun (WGS) entry which is preliminary data.</text>
</comment>
<dbReference type="InterPro" id="IPR001841">
    <property type="entry name" value="Znf_RING"/>
</dbReference>
<keyword evidence="1" id="KW-0862">Zinc</keyword>
<dbReference type="PANTHER" id="PTHR13510">
    <property type="entry name" value="FYVE-FINGER-CONTAINING RAB5 EFFECTOR PROTEIN RABENOSYN-5-RELATED"/>
    <property type="match status" value="1"/>
</dbReference>
<feature type="region of interest" description="Disordered" evidence="2">
    <location>
        <begin position="309"/>
        <end position="330"/>
    </location>
</feature>
<name>A0A418ALH1_9STRA</name>
<feature type="compositionally biased region" description="Polar residues" evidence="2">
    <location>
        <begin position="707"/>
        <end position="720"/>
    </location>
</feature>
<evidence type="ECO:0000259" key="3">
    <source>
        <dbReference type="PROSITE" id="PS50089"/>
    </source>
</evidence>
<dbReference type="InterPro" id="IPR002913">
    <property type="entry name" value="START_lipid-bd_dom"/>
</dbReference>